<reference evidence="1" key="1">
    <citation type="submission" date="2020-01" db="EMBL/GenBank/DDBJ databases">
        <authorList>
            <person name="Chen W.-M."/>
        </authorList>
    </citation>
    <scope>NUCLEOTIDE SEQUENCE</scope>
    <source>
        <strain evidence="1">CYK-10</strain>
    </source>
</reference>
<keyword evidence="2" id="KW-1185">Reference proteome</keyword>
<organism evidence="1 2">
    <name type="scientific">Stagnihabitans tardus</name>
    <dbReference type="NCBI Taxonomy" id="2699202"/>
    <lineage>
        <taxon>Bacteria</taxon>
        <taxon>Pseudomonadati</taxon>
        <taxon>Pseudomonadota</taxon>
        <taxon>Alphaproteobacteria</taxon>
        <taxon>Rhodobacterales</taxon>
        <taxon>Paracoccaceae</taxon>
        <taxon>Stagnihabitans</taxon>
    </lineage>
</organism>
<dbReference type="AlphaFoldDB" id="A0AAE4Y7N0"/>
<keyword evidence="1" id="KW-0966">Cell projection</keyword>
<evidence type="ECO:0000313" key="1">
    <source>
        <dbReference type="EMBL" id="NBZ87313.1"/>
    </source>
</evidence>
<evidence type="ECO:0000313" key="2">
    <source>
        <dbReference type="Proteomes" id="UP001193501"/>
    </source>
</evidence>
<dbReference type="Proteomes" id="UP001193501">
    <property type="component" value="Unassembled WGS sequence"/>
</dbReference>
<comment type="caution">
    <text evidence="1">The sequence shown here is derived from an EMBL/GenBank/DDBJ whole genome shotgun (WGS) entry which is preliminary data.</text>
</comment>
<dbReference type="EMBL" id="JAABNR010000005">
    <property type="protein sequence ID" value="NBZ87313.1"/>
    <property type="molecule type" value="Genomic_DNA"/>
</dbReference>
<sequence>MALKLPIFDTEPKPVKTDTVVLDRSSLEDEKLASYEQGYKNGWDDASAAMGEEQSRVRADLARNLQTLSFTYHEARASILKSVEPLLLQVVTQLLPEVARESLAPAVLEALMPLAEKMADAPVTLVISPASRLAVESVLAQATGLPIEVQEEPTLGEGQAFLRFGTVEAHVDLDQATADIAAAVRGFFDTPVKDRPNG</sequence>
<keyword evidence="1" id="KW-0969">Cilium</keyword>
<keyword evidence="1" id="KW-0282">Flagellum</keyword>
<protein>
    <submittedName>
        <fullName evidence="1">Flagellar biosynthesis protein</fullName>
    </submittedName>
</protein>
<name>A0AAE4Y7N0_9RHOB</name>
<dbReference type="RefSeq" id="WP_168774119.1">
    <property type="nucleotide sequence ID" value="NZ_JAABNR010000005.1"/>
</dbReference>
<proteinExistence type="predicted"/>
<accession>A0AAE4Y7N0</accession>
<gene>
    <name evidence="1" type="ORF">GV832_06930</name>
</gene>